<dbReference type="EMBL" id="CP032337">
    <property type="protein sequence ID" value="QCO07480.1"/>
    <property type="molecule type" value="Genomic_DNA"/>
</dbReference>
<reference evidence="1 2" key="1">
    <citation type="submission" date="2018-09" db="EMBL/GenBank/DDBJ databases">
        <title>Whole genome based analysis of evolution and adaptive divergence in Indian and Brazilian strains of Azospirillum brasilense.</title>
        <authorList>
            <person name="Singh C."/>
            <person name="Tripathi A.K."/>
        </authorList>
    </citation>
    <scope>NUCLEOTIDE SEQUENCE [LARGE SCALE GENOMIC DNA]</scope>
    <source>
        <strain evidence="1 2">MTCC4036</strain>
        <plasmid evidence="1 2">p7</plasmid>
    </source>
</reference>
<evidence type="ECO:0000313" key="2">
    <source>
        <dbReference type="Proteomes" id="UP000298596"/>
    </source>
</evidence>
<name>A0A4D8QGW9_AZOBR</name>
<evidence type="ECO:0000313" key="1">
    <source>
        <dbReference type="EMBL" id="QCO07480.1"/>
    </source>
</evidence>
<geneLocation type="plasmid" evidence="1 2">
    <name>p7</name>
</geneLocation>
<dbReference type="Proteomes" id="UP000298596">
    <property type="component" value="Plasmid p7"/>
</dbReference>
<keyword evidence="1" id="KW-0614">Plasmid</keyword>
<protein>
    <submittedName>
        <fullName evidence="1">Uncharacterized protein</fullName>
    </submittedName>
</protein>
<proteinExistence type="predicted"/>
<gene>
    <name evidence="1" type="ORF">D3867_36975</name>
</gene>
<sequence>MVMAEMTVTRAASGILIERHCVLHVAGDRHLVGRVPPGRWTVTGAVVGEDDGLLHTHDGRRYALGEPAAVLAPEAEAAAAARALLKGMCCYEAEQIDAIIDRLRETIAGGA</sequence>
<organism evidence="1 2">
    <name type="scientific">Azospirillum brasilense</name>
    <dbReference type="NCBI Taxonomy" id="192"/>
    <lineage>
        <taxon>Bacteria</taxon>
        <taxon>Pseudomonadati</taxon>
        <taxon>Pseudomonadota</taxon>
        <taxon>Alphaproteobacteria</taxon>
        <taxon>Rhodospirillales</taxon>
        <taxon>Azospirillaceae</taxon>
        <taxon>Azospirillum</taxon>
    </lineage>
</organism>
<accession>A0A4D8QGW9</accession>
<dbReference type="AlphaFoldDB" id="A0A4D8QGW9"/>